<feature type="chain" id="PRO_5046504548" description="PEGA domain-containing protein" evidence="1">
    <location>
        <begin position="29"/>
        <end position="162"/>
    </location>
</feature>
<feature type="signal peptide" evidence="1">
    <location>
        <begin position="1"/>
        <end position="28"/>
    </location>
</feature>
<organism evidence="2 3">
    <name type="scientific">Hymenobacter jeongseonensis</name>
    <dbReference type="NCBI Taxonomy" id="2791027"/>
    <lineage>
        <taxon>Bacteria</taxon>
        <taxon>Pseudomonadati</taxon>
        <taxon>Bacteroidota</taxon>
        <taxon>Cytophagia</taxon>
        <taxon>Cytophagales</taxon>
        <taxon>Hymenobacteraceae</taxon>
        <taxon>Hymenobacter</taxon>
    </lineage>
</organism>
<dbReference type="PROSITE" id="PS51257">
    <property type="entry name" value="PROKAR_LIPOPROTEIN"/>
    <property type="match status" value="1"/>
</dbReference>
<proteinExistence type="predicted"/>
<evidence type="ECO:0000313" key="2">
    <source>
        <dbReference type="EMBL" id="MBF9237660.1"/>
    </source>
</evidence>
<dbReference type="Proteomes" id="UP000597617">
    <property type="component" value="Unassembled WGS sequence"/>
</dbReference>
<dbReference type="RefSeq" id="WP_196282050.1">
    <property type="nucleotide sequence ID" value="NZ_JADQDQ010000004.1"/>
</dbReference>
<sequence length="162" mass="18076">MPSVKYMPFAPTCALLIGSLLIASCSSAPTKERACTAPTHEVHLYATNRSYQDTLAPVRLVIDDSLVVAQVIPRNITGDEPFARMVRLCEGTHRLHVEFGRYARDTTFVVRENISLLTYMHYDTTSFVIKESGQRLPPDLRENGVHVVTLVRDGDTTSRAVK</sequence>
<protein>
    <recommendedName>
        <fullName evidence="4">PEGA domain-containing protein</fullName>
    </recommendedName>
</protein>
<keyword evidence="3" id="KW-1185">Reference proteome</keyword>
<gene>
    <name evidence="2" type="ORF">I2I05_09660</name>
</gene>
<comment type="caution">
    <text evidence="2">The sequence shown here is derived from an EMBL/GenBank/DDBJ whole genome shotgun (WGS) entry which is preliminary data.</text>
</comment>
<accession>A0ABS0IH29</accession>
<evidence type="ECO:0000256" key="1">
    <source>
        <dbReference type="SAM" id="SignalP"/>
    </source>
</evidence>
<name>A0ABS0IH29_9BACT</name>
<reference evidence="2 3" key="1">
    <citation type="submission" date="2020-11" db="EMBL/GenBank/DDBJ databases">
        <authorList>
            <person name="Kim M.K."/>
        </authorList>
    </citation>
    <scope>NUCLEOTIDE SEQUENCE [LARGE SCALE GENOMIC DNA]</scope>
    <source>
        <strain evidence="2 3">BT683</strain>
    </source>
</reference>
<keyword evidence="1" id="KW-0732">Signal</keyword>
<dbReference type="EMBL" id="JADQDQ010000004">
    <property type="protein sequence ID" value="MBF9237660.1"/>
    <property type="molecule type" value="Genomic_DNA"/>
</dbReference>
<evidence type="ECO:0008006" key="4">
    <source>
        <dbReference type="Google" id="ProtNLM"/>
    </source>
</evidence>
<evidence type="ECO:0000313" key="3">
    <source>
        <dbReference type="Proteomes" id="UP000597617"/>
    </source>
</evidence>